<reference evidence="7" key="1">
    <citation type="journal article" date="2022" name="ISME J.">
        <title>Identification of active gaseous-alkane degraders at natural gas seeps.</title>
        <authorList>
            <person name="Farhan Ul Haque M."/>
            <person name="Hernandez M."/>
            <person name="Crombie A.T."/>
            <person name="Murrell J.C."/>
        </authorList>
    </citation>
    <scope>NUCLEOTIDE SEQUENCE</scope>
    <source>
        <strain evidence="7">PC2</strain>
    </source>
</reference>
<feature type="transmembrane region" description="Helical" evidence="5">
    <location>
        <begin position="76"/>
        <end position="100"/>
    </location>
</feature>
<evidence type="ECO:0000256" key="2">
    <source>
        <dbReference type="ARBA" id="ARBA00022692"/>
    </source>
</evidence>
<feature type="transmembrane region" description="Helical" evidence="5">
    <location>
        <begin position="187"/>
        <end position="207"/>
    </location>
</feature>
<dbReference type="EMBL" id="JAIVFP010000001">
    <property type="protein sequence ID" value="MCI4681798.1"/>
    <property type="molecule type" value="Genomic_DNA"/>
</dbReference>
<comment type="subcellular location">
    <subcellularLocation>
        <location evidence="1">Membrane</location>
        <topology evidence="1">Multi-pass membrane protein</topology>
    </subcellularLocation>
</comment>
<keyword evidence="4 5" id="KW-0472">Membrane</keyword>
<feature type="domain" description="Sodium/calcium exchanger membrane region" evidence="6">
    <location>
        <begin position="8"/>
        <end position="156"/>
    </location>
</feature>
<feature type="transmembrane region" description="Helical" evidence="5">
    <location>
        <begin position="283"/>
        <end position="304"/>
    </location>
</feature>
<feature type="transmembrane region" description="Helical" evidence="5">
    <location>
        <begin position="120"/>
        <end position="138"/>
    </location>
</feature>
<evidence type="ECO:0000256" key="4">
    <source>
        <dbReference type="ARBA" id="ARBA00023136"/>
    </source>
</evidence>
<name>A0ABS9Z2F2_9HYPH</name>
<evidence type="ECO:0000256" key="5">
    <source>
        <dbReference type="SAM" id="Phobius"/>
    </source>
</evidence>
<dbReference type="Proteomes" id="UP001139104">
    <property type="component" value="Unassembled WGS sequence"/>
</dbReference>
<evidence type="ECO:0000259" key="6">
    <source>
        <dbReference type="Pfam" id="PF01699"/>
    </source>
</evidence>
<proteinExistence type="predicted"/>
<dbReference type="InterPro" id="IPR004481">
    <property type="entry name" value="K/Na/Ca-exchanger"/>
</dbReference>
<dbReference type="RefSeq" id="WP_243065842.1">
    <property type="nucleotide sequence ID" value="NZ_JAIVFK010000003.1"/>
</dbReference>
<dbReference type="Gene3D" id="1.20.1420.30">
    <property type="entry name" value="NCX, central ion-binding region"/>
    <property type="match status" value="1"/>
</dbReference>
<dbReference type="Pfam" id="PF01699">
    <property type="entry name" value="Na_Ca_ex"/>
    <property type="match status" value="2"/>
</dbReference>
<feature type="transmembrane region" description="Helical" evidence="5">
    <location>
        <begin position="43"/>
        <end position="64"/>
    </location>
</feature>
<keyword evidence="3 5" id="KW-1133">Transmembrane helix</keyword>
<evidence type="ECO:0000313" key="7">
    <source>
        <dbReference type="EMBL" id="MCI4681798.1"/>
    </source>
</evidence>
<feature type="transmembrane region" description="Helical" evidence="5">
    <location>
        <begin position="254"/>
        <end position="277"/>
    </location>
</feature>
<comment type="caution">
    <text evidence="7">The sequence shown here is derived from an EMBL/GenBank/DDBJ whole genome shotgun (WGS) entry which is preliminary data.</text>
</comment>
<protein>
    <recommendedName>
        <fullName evidence="6">Sodium/calcium exchanger membrane region domain-containing protein</fullName>
    </recommendedName>
</protein>
<sequence length="320" mass="34184">MGMVLFEMALATAAIYFACEYFTNGVEWLGRRLKLSQTATGTLLAAFGTALPESVVTLSAVAFGSGSAQKDIGVGAAVGGPLALSTIGYGVIAVLAFSGAPRIFRNPIEGGSFQWLLRDQIWFLSLFATGTILGIVRLDGKFLFGILFIAAYAIYVRRELSANCGQHEAADLDALAIRPDDPDPRQFWIWLQLGLSLAVILVASRAFVRELELIGSLMGLAPQVTALLLSPIATEMPETVNSIVWVRQGKVGLALANISGAMMIQATIPAAFGMMFTPWRFEAPIIVAATVALAATAAVCFFIYTRQVAWAASALKADRR</sequence>
<keyword evidence="2 5" id="KW-0812">Transmembrane</keyword>
<evidence type="ECO:0000256" key="3">
    <source>
        <dbReference type="ARBA" id="ARBA00022989"/>
    </source>
</evidence>
<dbReference type="InterPro" id="IPR044880">
    <property type="entry name" value="NCX_ion-bd_dom_sf"/>
</dbReference>
<gene>
    <name evidence="7" type="ORF">K2U94_03305</name>
</gene>
<dbReference type="PANTHER" id="PTHR10846:SF8">
    <property type="entry name" value="INNER MEMBRANE PROTEIN YRBG"/>
    <property type="match status" value="1"/>
</dbReference>
<evidence type="ECO:0000256" key="1">
    <source>
        <dbReference type="ARBA" id="ARBA00004141"/>
    </source>
</evidence>
<dbReference type="PANTHER" id="PTHR10846">
    <property type="entry name" value="SODIUM/POTASSIUM/CALCIUM EXCHANGER"/>
    <property type="match status" value="1"/>
</dbReference>
<organism evidence="7 8">
    <name type="scientific">Candidatus Rhodoblastus alkanivorans</name>
    <dbReference type="NCBI Taxonomy" id="2954117"/>
    <lineage>
        <taxon>Bacteria</taxon>
        <taxon>Pseudomonadati</taxon>
        <taxon>Pseudomonadota</taxon>
        <taxon>Alphaproteobacteria</taxon>
        <taxon>Hyphomicrobiales</taxon>
        <taxon>Rhodoblastaceae</taxon>
        <taxon>Rhodoblastus</taxon>
    </lineage>
</organism>
<evidence type="ECO:0000313" key="8">
    <source>
        <dbReference type="Proteomes" id="UP001139104"/>
    </source>
</evidence>
<feature type="domain" description="Sodium/calcium exchanger membrane region" evidence="6">
    <location>
        <begin position="189"/>
        <end position="313"/>
    </location>
</feature>
<dbReference type="InterPro" id="IPR004837">
    <property type="entry name" value="NaCa_Exmemb"/>
</dbReference>
<keyword evidence="8" id="KW-1185">Reference proteome</keyword>
<accession>A0ABS9Z2F2</accession>